<name>A0A1M5KYG3_9FIRM</name>
<dbReference type="Gene3D" id="3.40.50.11970">
    <property type="match status" value="1"/>
</dbReference>
<protein>
    <submittedName>
        <fullName evidence="1">Uncharacterized protein</fullName>
    </submittedName>
</protein>
<dbReference type="PANTHER" id="PTHR37835:SF1">
    <property type="entry name" value="ALPHA-CLOSTRIPAIN"/>
    <property type="match status" value="1"/>
</dbReference>
<organism evidence="1 2">
    <name type="scientific">Asaccharospora irregularis DSM 2635</name>
    <dbReference type="NCBI Taxonomy" id="1121321"/>
    <lineage>
        <taxon>Bacteria</taxon>
        <taxon>Bacillati</taxon>
        <taxon>Bacillota</taxon>
        <taxon>Clostridia</taxon>
        <taxon>Peptostreptococcales</taxon>
        <taxon>Peptostreptococcaceae</taxon>
        <taxon>Asaccharospora</taxon>
    </lineage>
</organism>
<accession>A0A1M5KYG3</accession>
<dbReference type="Pfam" id="PF03415">
    <property type="entry name" value="Peptidase_C11"/>
    <property type="match status" value="1"/>
</dbReference>
<sequence>MKNNSSKDKLWTVLIYANGNSDLEPEISKSLLDMERIGTGTNANVIVQLARAPYELVKTVRPNLFRRTDIDGDWSGVRRYLVKEEPDTPQSRNFQSVVLDDLGDVNMADPSTLNDFIIWGTKRFPSKHIMLILAGHGAGFMGILPDYTLKCPQIMSVNGVNVAINKATEKTGKKVDILLLDSCYMNMIETIYELGIGKKSPDYLITPQISPIEGLPYKTIMELLRETSNKDNINTFAKTLVYKIDKTLNKKKIKLKVFRLNKFLLILTKITISNISKLIIKDGVDIKKYATKLDKGFPAIDLCDLINILNNLTSSFFMLINTFILRVCIKFIQVALYEDKSNVVDSNGLFIFTPDNNYFKLIEKYYSKMSFTDNNKWIFYLSGKKDNCRFDDIPFKYTLPLPENMPIEGIKSVIISYKPNLSQNDLNVIIDDLGWSDCTKLQ</sequence>
<dbReference type="InterPro" id="IPR005077">
    <property type="entry name" value="Peptidase_C11"/>
</dbReference>
<dbReference type="Proteomes" id="UP000243255">
    <property type="component" value="Unassembled WGS sequence"/>
</dbReference>
<evidence type="ECO:0000313" key="1">
    <source>
        <dbReference type="EMBL" id="SHG57776.1"/>
    </source>
</evidence>
<gene>
    <name evidence="1" type="ORF">SAMN04488530_103165</name>
</gene>
<proteinExistence type="predicted"/>
<dbReference type="RefSeq" id="WP_073124019.1">
    <property type="nucleotide sequence ID" value="NZ_BAABCH010000103.1"/>
</dbReference>
<dbReference type="EMBL" id="FQWX01000003">
    <property type="protein sequence ID" value="SHG57776.1"/>
    <property type="molecule type" value="Genomic_DNA"/>
</dbReference>
<dbReference type="OrthoDB" id="5507507at2"/>
<dbReference type="AlphaFoldDB" id="A0A1M5KYG3"/>
<reference evidence="2" key="1">
    <citation type="submission" date="2016-11" db="EMBL/GenBank/DDBJ databases">
        <authorList>
            <person name="Varghese N."/>
            <person name="Submissions S."/>
        </authorList>
    </citation>
    <scope>NUCLEOTIDE SEQUENCE [LARGE SCALE GENOMIC DNA]</scope>
    <source>
        <strain evidence="2">DSM 2635</strain>
    </source>
</reference>
<evidence type="ECO:0000313" key="2">
    <source>
        <dbReference type="Proteomes" id="UP000243255"/>
    </source>
</evidence>
<keyword evidence="2" id="KW-1185">Reference proteome</keyword>
<dbReference type="STRING" id="1121321.SAMN04488530_103165"/>
<dbReference type="PANTHER" id="PTHR37835">
    <property type="entry name" value="ALPHA-CLOSTRIPAIN"/>
    <property type="match status" value="1"/>
</dbReference>